<dbReference type="InParanoid" id="J3K5G2"/>
<dbReference type="GeneID" id="24164841"/>
<accession>J3K5G2</accession>
<dbReference type="KEGG" id="cim:CIMG_13214"/>
<name>J3K5G2_COCIM</name>
<keyword evidence="2" id="KW-1185">Reference proteome</keyword>
<dbReference type="VEuPathDB" id="FungiDB:CIMG_13214"/>
<dbReference type="STRING" id="246410.J3K5G2"/>
<reference evidence="2" key="2">
    <citation type="journal article" date="2010" name="Genome Res.">
        <title>Population genomic sequencing of Coccidioides fungi reveals recent hybridization and transposon control.</title>
        <authorList>
            <person name="Neafsey D.E."/>
            <person name="Barker B.M."/>
            <person name="Sharpton T.J."/>
            <person name="Stajich J.E."/>
            <person name="Park D.J."/>
            <person name="Whiston E."/>
            <person name="Hung C.-Y."/>
            <person name="McMahan C."/>
            <person name="White J."/>
            <person name="Sykes S."/>
            <person name="Heiman D."/>
            <person name="Young S."/>
            <person name="Zeng Q."/>
            <person name="Abouelleil A."/>
            <person name="Aftuck L."/>
            <person name="Bessette D."/>
            <person name="Brown A."/>
            <person name="FitzGerald M."/>
            <person name="Lui A."/>
            <person name="Macdonald J.P."/>
            <person name="Priest M."/>
            <person name="Orbach M.J."/>
            <person name="Galgiani J.N."/>
            <person name="Kirkland T.N."/>
            <person name="Cole G.T."/>
            <person name="Birren B.W."/>
            <person name="Henn M.R."/>
            <person name="Taylor J.W."/>
            <person name="Rounsley S.D."/>
        </authorList>
    </citation>
    <scope>GENOME REANNOTATION</scope>
    <source>
        <strain evidence="2">RS</strain>
    </source>
</reference>
<gene>
    <name evidence="1" type="ORF">CIMG_13214</name>
</gene>
<dbReference type="Proteomes" id="UP000001261">
    <property type="component" value="Unassembled WGS sequence"/>
</dbReference>
<reference evidence="2" key="1">
    <citation type="journal article" date="2009" name="Genome Res.">
        <title>Comparative genomic analyses of the human fungal pathogens Coccidioides and their relatives.</title>
        <authorList>
            <person name="Sharpton T.J."/>
            <person name="Stajich J.E."/>
            <person name="Rounsley S.D."/>
            <person name="Gardner M.J."/>
            <person name="Wortman J.R."/>
            <person name="Jordar V.S."/>
            <person name="Maiti R."/>
            <person name="Kodira C.D."/>
            <person name="Neafsey D.E."/>
            <person name="Zeng Q."/>
            <person name="Hung C.-Y."/>
            <person name="McMahan C."/>
            <person name="Muszewska A."/>
            <person name="Grynberg M."/>
            <person name="Mandel M.A."/>
            <person name="Kellner E.M."/>
            <person name="Barker B.M."/>
            <person name="Galgiani J.N."/>
            <person name="Orbach M.J."/>
            <person name="Kirkland T.N."/>
            <person name="Cole G.T."/>
            <person name="Henn M.R."/>
            <person name="Birren B.W."/>
            <person name="Taylor J.W."/>
        </authorList>
    </citation>
    <scope>NUCLEOTIDE SEQUENCE [LARGE SCALE GENOMIC DNA]</scope>
    <source>
        <strain evidence="2">RS</strain>
    </source>
</reference>
<protein>
    <submittedName>
        <fullName evidence="1">Uncharacterized protein</fullName>
    </submittedName>
</protein>
<dbReference type="EMBL" id="GG704913">
    <property type="protein sequence ID" value="EAS29665.3"/>
    <property type="molecule type" value="Genomic_DNA"/>
</dbReference>
<sequence length="133" mass="15359">MVFINREKKQRTGSYNKLIVMIPVRREVPTRLHELQCPFWNADPGADHRAQSKIWDRANKLWDHVERNVVDSDGKRAGVHQNELQAYSCGTKPCGLCARQNIHFVPESVMHFKRHTYDVHGPRLRGLSCCNPG</sequence>
<dbReference type="AlphaFoldDB" id="J3K5G2"/>
<evidence type="ECO:0000313" key="2">
    <source>
        <dbReference type="Proteomes" id="UP000001261"/>
    </source>
</evidence>
<proteinExistence type="predicted"/>
<dbReference type="RefSeq" id="XP_001241248.2">
    <property type="nucleotide sequence ID" value="XM_001241247.2"/>
</dbReference>
<organism evidence="1 2">
    <name type="scientific">Coccidioides immitis (strain RS)</name>
    <name type="common">Valley fever fungus</name>
    <dbReference type="NCBI Taxonomy" id="246410"/>
    <lineage>
        <taxon>Eukaryota</taxon>
        <taxon>Fungi</taxon>
        <taxon>Dikarya</taxon>
        <taxon>Ascomycota</taxon>
        <taxon>Pezizomycotina</taxon>
        <taxon>Eurotiomycetes</taxon>
        <taxon>Eurotiomycetidae</taxon>
        <taxon>Onygenales</taxon>
        <taxon>Onygenaceae</taxon>
        <taxon>Coccidioides</taxon>
    </lineage>
</organism>
<evidence type="ECO:0000313" key="1">
    <source>
        <dbReference type="EMBL" id="EAS29665.3"/>
    </source>
</evidence>